<accession>A0A426XCP7</accession>
<reference evidence="1 2" key="1">
    <citation type="journal article" date="2014" name="Agronomy (Basel)">
        <title>A Draft Genome Sequence for Ensete ventricosum, the Drought-Tolerant Tree Against Hunger.</title>
        <authorList>
            <person name="Harrison J."/>
            <person name="Moore K.A."/>
            <person name="Paszkiewicz K."/>
            <person name="Jones T."/>
            <person name="Grant M."/>
            <person name="Ambacheew D."/>
            <person name="Muzemil S."/>
            <person name="Studholme D.J."/>
        </authorList>
    </citation>
    <scope>NUCLEOTIDE SEQUENCE [LARGE SCALE GENOMIC DNA]</scope>
</reference>
<evidence type="ECO:0000313" key="2">
    <source>
        <dbReference type="Proteomes" id="UP000287651"/>
    </source>
</evidence>
<organism evidence="1 2">
    <name type="scientific">Ensete ventricosum</name>
    <name type="common">Abyssinian banana</name>
    <name type="synonym">Musa ensete</name>
    <dbReference type="NCBI Taxonomy" id="4639"/>
    <lineage>
        <taxon>Eukaryota</taxon>
        <taxon>Viridiplantae</taxon>
        <taxon>Streptophyta</taxon>
        <taxon>Embryophyta</taxon>
        <taxon>Tracheophyta</taxon>
        <taxon>Spermatophyta</taxon>
        <taxon>Magnoliopsida</taxon>
        <taxon>Liliopsida</taxon>
        <taxon>Zingiberales</taxon>
        <taxon>Musaceae</taxon>
        <taxon>Ensete</taxon>
    </lineage>
</organism>
<dbReference type="EMBL" id="AMZH03022527">
    <property type="protein sequence ID" value="RRT37234.1"/>
    <property type="molecule type" value="Genomic_DNA"/>
</dbReference>
<gene>
    <name evidence="1" type="ORF">B296_00031868</name>
</gene>
<sequence>MRRVPDLTSKDQLEVLRLANSPPDNRWLATWQSRRVRSTNEQCPWQQAVGDIGRQTQHADQRTVPLTVGGWQRVRHYQLNELDIVLYTSIARALKNTLGGGRMIWSTLSTNFHPTHDHHILSEVKGESGGYSPLVYPRG</sequence>
<comment type="caution">
    <text evidence="1">The sequence shown here is derived from an EMBL/GenBank/DDBJ whole genome shotgun (WGS) entry which is preliminary data.</text>
</comment>
<name>A0A426XCP7_ENSVE</name>
<evidence type="ECO:0000313" key="1">
    <source>
        <dbReference type="EMBL" id="RRT37234.1"/>
    </source>
</evidence>
<protein>
    <submittedName>
        <fullName evidence="1">Uncharacterized protein</fullName>
    </submittedName>
</protein>
<dbReference type="Proteomes" id="UP000287651">
    <property type="component" value="Unassembled WGS sequence"/>
</dbReference>
<dbReference type="AlphaFoldDB" id="A0A426XCP7"/>
<proteinExistence type="predicted"/>